<dbReference type="EMBL" id="KB870806">
    <property type="protein sequence ID" value="EOA33976.1"/>
    <property type="molecule type" value="Genomic_DNA"/>
</dbReference>
<dbReference type="InterPro" id="IPR036612">
    <property type="entry name" value="KH_dom_type_1_sf"/>
</dbReference>
<evidence type="ECO:0000313" key="7">
    <source>
        <dbReference type="Proteomes" id="UP000029121"/>
    </source>
</evidence>
<dbReference type="GO" id="GO:0000176">
    <property type="term" value="C:nuclear exosome (RNase complex)"/>
    <property type="evidence" value="ECO:0007669"/>
    <property type="project" value="TreeGrafter"/>
</dbReference>
<dbReference type="PANTHER" id="PTHR21321">
    <property type="entry name" value="PNAS-3 RELATED"/>
    <property type="match status" value="1"/>
</dbReference>
<dbReference type="GO" id="GO:0000177">
    <property type="term" value="C:cytoplasmic exosome (RNase complex)"/>
    <property type="evidence" value="ECO:0007669"/>
    <property type="project" value="TreeGrafter"/>
</dbReference>
<dbReference type="GO" id="GO:0034475">
    <property type="term" value="P:U4 snRNA 3'-end processing"/>
    <property type="evidence" value="ECO:0007669"/>
    <property type="project" value="TreeGrafter"/>
</dbReference>
<dbReference type="SUPFAM" id="SSF50249">
    <property type="entry name" value="Nucleic acid-binding proteins"/>
    <property type="match status" value="1"/>
</dbReference>
<reference evidence="7" key="1">
    <citation type="journal article" date="2013" name="Nat. Genet.">
        <title>The Capsella rubella genome and the genomic consequences of rapid mating system evolution.</title>
        <authorList>
            <person name="Slotte T."/>
            <person name="Hazzouri K.M."/>
            <person name="Agren J.A."/>
            <person name="Koenig D."/>
            <person name="Maumus F."/>
            <person name="Guo Y.L."/>
            <person name="Steige K."/>
            <person name="Platts A.E."/>
            <person name="Escobar J.S."/>
            <person name="Newman L.K."/>
            <person name="Wang W."/>
            <person name="Mandakova T."/>
            <person name="Vello E."/>
            <person name="Smith L.M."/>
            <person name="Henz S.R."/>
            <person name="Steffen J."/>
            <person name="Takuno S."/>
            <person name="Brandvain Y."/>
            <person name="Coop G."/>
            <person name="Andolfatto P."/>
            <person name="Hu T.T."/>
            <person name="Blanchette M."/>
            <person name="Clark R.M."/>
            <person name="Quesneville H."/>
            <person name="Nordborg M."/>
            <person name="Gaut B.S."/>
            <person name="Lysak M.A."/>
            <person name="Jenkins J."/>
            <person name="Grimwood J."/>
            <person name="Chapman J."/>
            <person name="Prochnik S."/>
            <person name="Shu S."/>
            <person name="Rokhsar D."/>
            <person name="Schmutz J."/>
            <person name="Weigel D."/>
            <person name="Wright S.I."/>
        </authorList>
    </citation>
    <scope>NUCLEOTIDE SEQUENCE [LARGE SCALE GENOMIC DNA]</scope>
    <source>
        <strain evidence="7">cv. Monte Gargano</strain>
    </source>
</reference>
<dbReference type="Pfam" id="PF15985">
    <property type="entry name" value="KH_6"/>
    <property type="match status" value="1"/>
</dbReference>
<evidence type="ECO:0000259" key="5">
    <source>
        <dbReference type="SMART" id="SM00316"/>
    </source>
</evidence>
<dbReference type="InterPro" id="IPR026699">
    <property type="entry name" value="Exosome_RNA_bind1/RRP40/RRP4"/>
</dbReference>
<keyword evidence="3" id="KW-0271">Exosome</keyword>
<dbReference type="Pfam" id="PF21266">
    <property type="entry name" value="S1_RRP4"/>
    <property type="match status" value="1"/>
</dbReference>
<evidence type="ECO:0000313" key="6">
    <source>
        <dbReference type="EMBL" id="EOA33976.1"/>
    </source>
</evidence>
<dbReference type="CDD" id="cd05789">
    <property type="entry name" value="S1_Rrp4"/>
    <property type="match status" value="1"/>
</dbReference>
<dbReference type="GO" id="GO:0000467">
    <property type="term" value="P:exonucleolytic trimming to generate mature 3'-end of 5.8S rRNA from tricistronic rRNA transcript (SSU-rRNA, 5.8S rRNA, LSU-rRNA)"/>
    <property type="evidence" value="ECO:0007669"/>
    <property type="project" value="TreeGrafter"/>
</dbReference>
<dbReference type="GO" id="GO:0071035">
    <property type="term" value="P:nuclear polyadenylation-dependent rRNA catabolic process"/>
    <property type="evidence" value="ECO:0007669"/>
    <property type="project" value="TreeGrafter"/>
</dbReference>
<dbReference type="KEGG" id="crb:17896176"/>
<gene>
    <name evidence="6" type="ORF">CARUB_v10021471mg</name>
</gene>
<comment type="subcellular location">
    <subcellularLocation>
        <location evidence="1">Nucleus</location>
    </subcellularLocation>
</comment>
<dbReference type="AlphaFoldDB" id="R0GEC9"/>
<proteinExistence type="inferred from homology"/>
<dbReference type="eggNOG" id="KOG3013">
    <property type="taxonomic scope" value="Eukaryota"/>
</dbReference>
<feature type="domain" description="S1 motif" evidence="5">
    <location>
        <begin position="90"/>
        <end position="170"/>
    </location>
</feature>
<comment type="similarity">
    <text evidence="2">Belongs to the RRP4 family.</text>
</comment>
<dbReference type="InterPro" id="IPR003029">
    <property type="entry name" value="S1_domain"/>
</dbReference>
<dbReference type="PANTHER" id="PTHR21321:SF4">
    <property type="entry name" value="EXOSOME COMPLEX COMPONENT RRP4"/>
    <property type="match status" value="1"/>
</dbReference>
<evidence type="ECO:0000256" key="3">
    <source>
        <dbReference type="ARBA" id="ARBA00022835"/>
    </source>
</evidence>
<dbReference type="Gene3D" id="2.40.50.100">
    <property type="match status" value="1"/>
</dbReference>
<dbReference type="Proteomes" id="UP000029121">
    <property type="component" value="Unassembled WGS sequence"/>
</dbReference>
<dbReference type="SMART" id="SM00316">
    <property type="entry name" value="S1"/>
    <property type="match status" value="1"/>
</dbReference>
<dbReference type="InterPro" id="IPR012340">
    <property type="entry name" value="NA-bd_OB-fold"/>
</dbReference>
<dbReference type="GO" id="GO:0071051">
    <property type="term" value="P:poly(A)-dependent snoRNA 3'-end processing"/>
    <property type="evidence" value="ECO:0007669"/>
    <property type="project" value="TreeGrafter"/>
</dbReference>
<dbReference type="STRING" id="81985.R0GEC9"/>
<evidence type="ECO:0000256" key="4">
    <source>
        <dbReference type="ARBA" id="ARBA00022884"/>
    </source>
</evidence>
<dbReference type="GO" id="GO:0071038">
    <property type="term" value="P:TRAMP-dependent tRNA surveillance pathway"/>
    <property type="evidence" value="ECO:0007669"/>
    <property type="project" value="TreeGrafter"/>
</dbReference>
<dbReference type="GO" id="GO:0071034">
    <property type="term" value="P:CUT catabolic process"/>
    <property type="evidence" value="ECO:0007669"/>
    <property type="project" value="TreeGrafter"/>
</dbReference>
<name>R0GEC9_9BRAS</name>
<keyword evidence="4" id="KW-0694">RNA-binding</keyword>
<dbReference type="GO" id="GO:0003723">
    <property type="term" value="F:RNA binding"/>
    <property type="evidence" value="ECO:0007669"/>
    <property type="project" value="UniProtKB-KW"/>
</dbReference>
<evidence type="ECO:0000256" key="2">
    <source>
        <dbReference type="ARBA" id="ARBA00009155"/>
    </source>
</evidence>
<dbReference type="InterPro" id="IPR004088">
    <property type="entry name" value="KH_dom_type_1"/>
</dbReference>
<evidence type="ECO:0000256" key="1">
    <source>
        <dbReference type="ARBA" id="ARBA00004123"/>
    </source>
</evidence>
<dbReference type="SUPFAM" id="SSF54791">
    <property type="entry name" value="Eukaryotic type KH-domain (KH-domain type I)"/>
    <property type="match status" value="1"/>
</dbReference>
<accession>R0GEC9</accession>
<protein>
    <recommendedName>
        <fullName evidence="5">S1 motif domain-containing protein</fullName>
    </recommendedName>
</protein>
<dbReference type="OrthoDB" id="1650at2759"/>
<organism evidence="6 7">
    <name type="scientific">Capsella rubella</name>
    <dbReference type="NCBI Taxonomy" id="81985"/>
    <lineage>
        <taxon>Eukaryota</taxon>
        <taxon>Viridiplantae</taxon>
        <taxon>Streptophyta</taxon>
        <taxon>Embryophyta</taxon>
        <taxon>Tracheophyta</taxon>
        <taxon>Spermatophyta</taxon>
        <taxon>Magnoliopsida</taxon>
        <taxon>eudicotyledons</taxon>
        <taxon>Gunneridae</taxon>
        <taxon>Pentapetalae</taxon>
        <taxon>rosids</taxon>
        <taxon>malvids</taxon>
        <taxon>Brassicales</taxon>
        <taxon>Brassicaceae</taxon>
        <taxon>Camelineae</taxon>
        <taxon>Capsella</taxon>
    </lineage>
</organism>
<dbReference type="InterPro" id="IPR048565">
    <property type="entry name" value="S1_RRP4"/>
</dbReference>
<dbReference type="CDD" id="cd22525">
    <property type="entry name" value="KH-I_Rrp4_eukar"/>
    <property type="match status" value="1"/>
</dbReference>
<keyword evidence="7" id="KW-1185">Reference proteome</keyword>
<sequence>MMMRKLKLELPLNQTQKVRFERAMERLKLLTSETNNSVIVADSIHEDALLLKGHGTSEVDGELLANVCGVIVHVDKLVYVRTLRAKYKPEVRDIVVGRVIEVFQSCWRVELNSNQDGVLKLSSMNMPDTVQRRKTSADELNMRDIFVEDDVVCAEVGCIHRDGGLELQASSHKYGKLEKGELLKVDPYLVNKSYHHFHYIESLGIDLILGRNGYIWVGEHVQVQDPLIVETRKEQSHTPLETRQNILRIGNAIRVLSNLGFTMTKEVIMETSNLSNKENIDLHDMLGSEFHVLVAENEAGRRR</sequence>
<dbReference type="Gene3D" id="2.40.50.140">
    <property type="entry name" value="Nucleic acid-binding proteins"/>
    <property type="match status" value="1"/>
</dbReference>